<dbReference type="EMBL" id="CP053564">
    <property type="protein sequence ID" value="QJY45336.1"/>
    <property type="molecule type" value="Genomic_DNA"/>
</dbReference>
<evidence type="ECO:0000256" key="1">
    <source>
        <dbReference type="SAM" id="MobiDB-lite"/>
    </source>
</evidence>
<accession>A0A6M6JCP6</accession>
<keyword evidence="3" id="KW-1185">Reference proteome</keyword>
<name>A0A6M6JCP6_9PSEU</name>
<dbReference type="AlphaFoldDB" id="A0A6M6JCP6"/>
<dbReference type="CDD" id="cd07823">
    <property type="entry name" value="SRPBCC_5"/>
    <property type="match status" value="1"/>
</dbReference>
<dbReference type="InterPro" id="IPR023393">
    <property type="entry name" value="START-like_dom_sf"/>
</dbReference>
<feature type="compositionally biased region" description="Low complexity" evidence="1">
    <location>
        <begin position="148"/>
        <end position="168"/>
    </location>
</feature>
<dbReference type="Gene3D" id="3.30.530.20">
    <property type="match status" value="1"/>
</dbReference>
<dbReference type="PANTHER" id="PTHR38588">
    <property type="entry name" value="BLL0334 PROTEIN"/>
    <property type="match status" value="1"/>
</dbReference>
<gene>
    <name evidence="2" type="ORF">HOP40_05460</name>
</gene>
<dbReference type="Pfam" id="PF06240">
    <property type="entry name" value="COXG"/>
    <property type="match status" value="1"/>
</dbReference>
<dbReference type="Proteomes" id="UP000505377">
    <property type="component" value="Chromosome"/>
</dbReference>
<dbReference type="PANTHER" id="PTHR38588:SF1">
    <property type="entry name" value="BLL0334 PROTEIN"/>
    <property type="match status" value="1"/>
</dbReference>
<evidence type="ECO:0000313" key="3">
    <source>
        <dbReference type="Proteomes" id="UP000505377"/>
    </source>
</evidence>
<dbReference type="KEGG" id="pbro:HOP40_05460"/>
<dbReference type="InterPro" id="IPR010419">
    <property type="entry name" value="CO_DH_gsu"/>
</dbReference>
<sequence>MILDNELTVAAPPDEVFALVNDVERVATCLPGAVLDGRDGDTYRGRVTVKVGPIRAAYGGTVRFLDVTPDERRLRIAARGADSHGSGDAEAEVELSVVPDGAGSILRLHTDLVIRGKIAQFGKGAIVAVSNRLLDRFAQNLAAQLDGSAAPASPERAAAAPSSPTAGPADRDGAVDGLGVLLPPNAGRIAAAAAALAVAFLQGWMAGRLRGQRMLIEELRRDR</sequence>
<protein>
    <submittedName>
        <fullName evidence="2">SRPBCC family protein</fullName>
    </submittedName>
</protein>
<feature type="region of interest" description="Disordered" evidence="1">
    <location>
        <begin position="148"/>
        <end position="171"/>
    </location>
</feature>
<organism evidence="2 3">
    <name type="scientific">Pseudonocardia broussonetiae</name>
    <dbReference type="NCBI Taxonomy" id="2736640"/>
    <lineage>
        <taxon>Bacteria</taxon>
        <taxon>Bacillati</taxon>
        <taxon>Actinomycetota</taxon>
        <taxon>Actinomycetes</taxon>
        <taxon>Pseudonocardiales</taxon>
        <taxon>Pseudonocardiaceae</taxon>
        <taxon>Pseudonocardia</taxon>
    </lineage>
</organism>
<evidence type="ECO:0000313" key="2">
    <source>
        <dbReference type="EMBL" id="QJY45336.1"/>
    </source>
</evidence>
<dbReference type="SUPFAM" id="SSF55961">
    <property type="entry name" value="Bet v1-like"/>
    <property type="match status" value="1"/>
</dbReference>
<proteinExistence type="predicted"/>
<reference evidence="2 3" key="1">
    <citation type="submission" date="2020-05" db="EMBL/GenBank/DDBJ databases">
        <authorList>
            <person name="Mo P."/>
        </authorList>
    </citation>
    <scope>NUCLEOTIDE SEQUENCE [LARGE SCALE GENOMIC DNA]</scope>
    <source>
        <strain evidence="2 3">Gen01</strain>
    </source>
</reference>
<dbReference type="RefSeq" id="WP_172155258.1">
    <property type="nucleotide sequence ID" value="NZ_CP053564.1"/>
</dbReference>